<dbReference type="Pfam" id="PF00440">
    <property type="entry name" value="TetR_N"/>
    <property type="match status" value="1"/>
</dbReference>
<evidence type="ECO:0000313" key="6">
    <source>
        <dbReference type="EMBL" id="WFE91685.1"/>
    </source>
</evidence>
<name>A0ABY8FEL3_9HYPH</name>
<dbReference type="SUPFAM" id="SSF48498">
    <property type="entry name" value="Tetracyclin repressor-like, C-terminal domain"/>
    <property type="match status" value="1"/>
</dbReference>
<dbReference type="RefSeq" id="WP_265684273.1">
    <property type="nucleotide sequence ID" value="NZ_CP120863.1"/>
</dbReference>
<gene>
    <name evidence="6" type="ORF">K1718_10090</name>
</gene>
<protein>
    <submittedName>
        <fullName evidence="6">TetR/AcrR family transcriptional regulator</fullName>
    </submittedName>
</protein>
<dbReference type="PANTHER" id="PTHR47506">
    <property type="entry name" value="TRANSCRIPTIONAL REGULATORY PROTEIN"/>
    <property type="match status" value="1"/>
</dbReference>
<dbReference type="InterPro" id="IPR001647">
    <property type="entry name" value="HTH_TetR"/>
</dbReference>
<feature type="domain" description="HTH tetR-type" evidence="5">
    <location>
        <begin position="9"/>
        <end position="69"/>
    </location>
</feature>
<evidence type="ECO:0000256" key="2">
    <source>
        <dbReference type="ARBA" id="ARBA00023125"/>
    </source>
</evidence>
<keyword evidence="7" id="KW-1185">Reference proteome</keyword>
<evidence type="ECO:0000259" key="5">
    <source>
        <dbReference type="PROSITE" id="PS50977"/>
    </source>
</evidence>
<dbReference type="Proteomes" id="UP001209803">
    <property type="component" value="Chromosome"/>
</dbReference>
<feature type="DNA-binding region" description="H-T-H motif" evidence="4">
    <location>
        <begin position="32"/>
        <end position="51"/>
    </location>
</feature>
<dbReference type="Gene3D" id="1.10.10.60">
    <property type="entry name" value="Homeodomain-like"/>
    <property type="match status" value="1"/>
</dbReference>
<proteinExistence type="predicted"/>
<dbReference type="InterPro" id="IPR036271">
    <property type="entry name" value="Tet_transcr_reg_TetR-rel_C_sf"/>
</dbReference>
<organism evidence="6 7">
    <name type="scientific">Roseibium porphyridii</name>
    <dbReference type="NCBI Taxonomy" id="2866279"/>
    <lineage>
        <taxon>Bacteria</taxon>
        <taxon>Pseudomonadati</taxon>
        <taxon>Pseudomonadota</taxon>
        <taxon>Alphaproteobacteria</taxon>
        <taxon>Hyphomicrobiales</taxon>
        <taxon>Stappiaceae</taxon>
        <taxon>Roseibium</taxon>
    </lineage>
</organism>
<dbReference type="PANTHER" id="PTHR47506:SF7">
    <property type="entry name" value="TRANSCRIPTIONAL REGULATORY PROTEIN"/>
    <property type="match status" value="1"/>
</dbReference>
<dbReference type="PROSITE" id="PS50977">
    <property type="entry name" value="HTH_TETR_2"/>
    <property type="match status" value="1"/>
</dbReference>
<keyword evidence="1" id="KW-0805">Transcription regulation</keyword>
<evidence type="ECO:0000313" key="7">
    <source>
        <dbReference type="Proteomes" id="UP001209803"/>
    </source>
</evidence>
<keyword evidence="2 4" id="KW-0238">DNA-binding</keyword>
<evidence type="ECO:0000256" key="1">
    <source>
        <dbReference type="ARBA" id="ARBA00023015"/>
    </source>
</evidence>
<evidence type="ECO:0000256" key="3">
    <source>
        <dbReference type="ARBA" id="ARBA00023163"/>
    </source>
</evidence>
<dbReference type="PRINTS" id="PR00455">
    <property type="entry name" value="HTHTETR"/>
</dbReference>
<dbReference type="InterPro" id="IPR009057">
    <property type="entry name" value="Homeodomain-like_sf"/>
</dbReference>
<accession>A0ABY8FEL3</accession>
<dbReference type="Gene3D" id="1.10.357.10">
    <property type="entry name" value="Tetracycline Repressor, domain 2"/>
    <property type="match status" value="1"/>
</dbReference>
<dbReference type="SUPFAM" id="SSF46689">
    <property type="entry name" value="Homeodomain-like"/>
    <property type="match status" value="1"/>
</dbReference>
<reference evidence="6 7" key="1">
    <citation type="submission" date="2023-03" db="EMBL/GenBank/DDBJ databases">
        <title>Roseibium porphyridii sp. nov. and Roseibium rhodosorbium sp. nov. isolated from marine algae, Porphyridium cruentum and Rhodosorus marinus, respectively.</title>
        <authorList>
            <person name="Lee M.W."/>
            <person name="Choi B.J."/>
            <person name="Lee J.K."/>
            <person name="Choi D.G."/>
            <person name="Baek J.H."/>
            <person name="Bayburt H."/>
            <person name="Kim J.M."/>
            <person name="Han D.M."/>
            <person name="Kim K.H."/>
            <person name="Jeon C.O."/>
        </authorList>
    </citation>
    <scope>NUCLEOTIDE SEQUENCE [LARGE SCALE GENOMIC DNA]</scope>
    <source>
        <strain evidence="6 7">KMA01</strain>
    </source>
</reference>
<evidence type="ECO:0000256" key="4">
    <source>
        <dbReference type="PROSITE-ProRule" id="PRU00335"/>
    </source>
</evidence>
<sequence>MTKQNTRKAETRKALLKASGRMFKKEGFDGIGVDGIANAAGATSGAFYAHLKSKNDAFRMALEAGLDEVIETIPDYQRQYGKGWFDAFARYYLGAAHRKDRACGCAMTAMSPDVARADADTRELYDLKMDRIADLIARGLPGAVEEERRKSAWAFLSILIGALTTARAMADEKLAEEVANAALPVALAAASGCEIS</sequence>
<keyword evidence="3" id="KW-0804">Transcription</keyword>
<dbReference type="EMBL" id="CP120863">
    <property type="protein sequence ID" value="WFE91685.1"/>
    <property type="molecule type" value="Genomic_DNA"/>
</dbReference>